<sequence>MEVRVVASLVAKPEYLEEVAATLHEIIEPSRLEVGCIQYELHQDNEDPACFVFFERWRSQEALDKHSNSEHFGRFASQLEGKLASLDIKTLKQIA</sequence>
<evidence type="ECO:0000313" key="3">
    <source>
        <dbReference type="Proteomes" id="UP000234503"/>
    </source>
</evidence>
<dbReference type="GO" id="GO:0005829">
    <property type="term" value="C:cytosol"/>
    <property type="evidence" value="ECO:0007669"/>
    <property type="project" value="TreeGrafter"/>
</dbReference>
<accession>A0A2N5ECY6</accession>
<protein>
    <submittedName>
        <fullName evidence="2">Antibiotic biosynthesis monooxygenase</fullName>
    </submittedName>
</protein>
<feature type="domain" description="ABM" evidence="1">
    <location>
        <begin position="3"/>
        <end position="92"/>
    </location>
</feature>
<dbReference type="OrthoDB" id="9812192at2"/>
<organism evidence="2 3">
    <name type="scientific">Chimaeribacter coloradensis</name>
    <dbReference type="NCBI Taxonomy" id="2060068"/>
    <lineage>
        <taxon>Bacteria</taxon>
        <taxon>Pseudomonadati</taxon>
        <taxon>Pseudomonadota</taxon>
        <taxon>Gammaproteobacteria</taxon>
        <taxon>Enterobacterales</taxon>
        <taxon>Yersiniaceae</taxon>
        <taxon>Chimaeribacter</taxon>
    </lineage>
</organism>
<dbReference type="AlphaFoldDB" id="A0A2N5ECY6"/>
<dbReference type="GO" id="GO:0004497">
    <property type="term" value="F:monooxygenase activity"/>
    <property type="evidence" value="ECO:0007669"/>
    <property type="project" value="UniProtKB-KW"/>
</dbReference>
<reference evidence="2 3" key="1">
    <citation type="submission" date="2017-12" db="EMBL/GenBank/DDBJ databases">
        <title>Characterization of six clinical isolates of Enterochimera gen. nov., a novel genus of the Yersiniaciae family and the three species Enterochimera arupensis sp. nov., Enterochimera coloradensis sp. nov, and Enterochimera californica sp. nov.</title>
        <authorList>
            <person name="Rossi A."/>
            <person name="Fisher M."/>
        </authorList>
    </citation>
    <scope>NUCLEOTIDE SEQUENCE [LARGE SCALE GENOMIC DNA]</scope>
    <source>
        <strain evidence="3">2016-Iso4</strain>
    </source>
</reference>
<dbReference type="InterPro" id="IPR050744">
    <property type="entry name" value="AI-2_Isomerase_LsrG"/>
</dbReference>
<dbReference type="InterPro" id="IPR011008">
    <property type="entry name" value="Dimeric_a/b-barrel"/>
</dbReference>
<dbReference type="RefSeq" id="WP_101821731.1">
    <property type="nucleotide sequence ID" value="NZ_PJZH01000001.1"/>
</dbReference>
<proteinExistence type="predicted"/>
<dbReference type="Gene3D" id="3.30.70.100">
    <property type="match status" value="1"/>
</dbReference>
<gene>
    <name evidence="2" type="ORF">CYR32_01220</name>
</gene>
<comment type="caution">
    <text evidence="2">The sequence shown here is derived from an EMBL/GenBank/DDBJ whole genome shotgun (WGS) entry which is preliminary data.</text>
</comment>
<dbReference type="EMBL" id="PJZH01000001">
    <property type="protein sequence ID" value="PLR40390.1"/>
    <property type="molecule type" value="Genomic_DNA"/>
</dbReference>
<dbReference type="Pfam" id="PF03992">
    <property type="entry name" value="ABM"/>
    <property type="match status" value="1"/>
</dbReference>
<dbReference type="SUPFAM" id="SSF54909">
    <property type="entry name" value="Dimeric alpha+beta barrel"/>
    <property type="match status" value="1"/>
</dbReference>
<dbReference type="PANTHER" id="PTHR33336:SF3">
    <property type="entry name" value="ABM DOMAIN-CONTAINING PROTEIN"/>
    <property type="match status" value="1"/>
</dbReference>
<dbReference type="Proteomes" id="UP000234503">
    <property type="component" value="Unassembled WGS sequence"/>
</dbReference>
<dbReference type="InterPro" id="IPR007138">
    <property type="entry name" value="ABM_dom"/>
</dbReference>
<evidence type="ECO:0000313" key="2">
    <source>
        <dbReference type="EMBL" id="PLR40390.1"/>
    </source>
</evidence>
<evidence type="ECO:0000259" key="1">
    <source>
        <dbReference type="PROSITE" id="PS51725"/>
    </source>
</evidence>
<keyword evidence="3" id="KW-1185">Reference proteome</keyword>
<name>A0A2N5ECY6_9GAMM</name>
<keyword evidence="2" id="KW-0503">Monooxygenase</keyword>
<dbReference type="PROSITE" id="PS51725">
    <property type="entry name" value="ABM"/>
    <property type="match status" value="1"/>
</dbReference>
<dbReference type="PANTHER" id="PTHR33336">
    <property type="entry name" value="QUINOL MONOOXYGENASE YGIN-RELATED"/>
    <property type="match status" value="1"/>
</dbReference>
<keyword evidence="2" id="KW-0560">Oxidoreductase</keyword>